<dbReference type="GO" id="GO:0006508">
    <property type="term" value="P:proteolysis"/>
    <property type="evidence" value="ECO:0007669"/>
    <property type="project" value="UniProtKB-KW"/>
</dbReference>
<dbReference type="SUPFAM" id="SSF54001">
    <property type="entry name" value="Cysteine proteinases"/>
    <property type="match status" value="1"/>
</dbReference>
<dbReference type="GO" id="GO:0008234">
    <property type="term" value="F:cysteine-type peptidase activity"/>
    <property type="evidence" value="ECO:0007669"/>
    <property type="project" value="UniProtKB-KW"/>
</dbReference>
<feature type="signal peptide" evidence="9">
    <location>
        <begin position="1"/>
        <end position="19"/>
    </location>
</feature>
<feature type="domain" description="NlpC/P60" evidence="11">
    <location>
        <begin position="301"/>
        <end position="421"/>
    </location>
</feature>
<feature type="domain" description="LysM" evidence="10">
    <location>
        <begin position="26"/>
        <end position="69"/>
    </location>
</feature>
<feature type="compositionally biased region" description="Pro residues" evidence="8">
    <location>
        <begin position="149"/>
        <end position="160"/>
    </location>
</feature>
<feature type="compositionally biased region" description="Polar residues" evidence="8">
    <location>
        <begin position="87"/>
        <end position="97"/>
    </location>
</feature>
<dbReference type="InterPro" id="IPR018392">
    <property type="entry name" value="LysM"/>
</dbReference>
<dbReference type="PANTHER" id="PTHR33734">
    <property type="entry name" value="LYSM DOMAIN-CONTAINING GPI-ANCHORED PROTEIN 2"/>
    <property type="match status" value="1"/>
</dbReference>
<dbReference type="PROSITE" id="PS51935">
    <property type="entry name" value="NLPC_P60"/>
    <property type="match status" value="1"/>
</dbReference>
<dbReference type="SMART" id="SM00257">
    <property type="entry name" value="LysM"/>
    <property type="match status" value="4"/>
</dbReference>
<dbReference type="PROSITE" id="PS51782">
    <property type="entry name" value="LYSM"/>
    <property type="match status" value="4"/>
</dbReference>
<dbReference type="Proteomes" id="UP001237207">
    <property type="component" value="Unassembled WGS sequence"/>
</dbReference>
<dbReference type="AlphaFoldDB" id="A0AAJ1WJG7"/>
<feature type="compositionally biased region" description="Polar residues" evidence="8">
    <location>
        <begin position="171"/>
        <end position="180"/>
    </location>
</feature>
<evidence type="ECO:0000256" key="9">
    <source>
        <dbReference type="SAM" id="SignalP"/>
    </source>
</evidence>
<dbReference type="Gene3D" id="3.90.1720.10">
    <property type="entry name" value="endopeptidase domain like (from Nostoc punctiforme)"/>
    <property type="match status" value="1"/>
</dbReference>
<dbReference type="RefSeq" id="WP_307256086.1">
    <property type="nucleotide sequence ID" value="NZ_JAUSUC010000004.1"/>
</dbReference>
<feature type="region of interest" description="Disordered" evidence="8">
    <location>
        <begin position="73"/>
        <end position="97"/>
    </location>
</feature>
<feature type="region of interest" description="Disordered" evidence="8">
    <location>
        <begin position="222"/>
        <end position="242"/>
    </location>
</feature>
<gene>
    <name evidence="12" type="ORF">J2S13_000492</name>
</gene>
<organism evidence="12 13">
    <name type="scientific">Oikeobacillus pervagus</name>
    <dbReference type="NCBI Taxonomy" id="1325931"/>
    <lineage>
        <taxon>Bacteria</taxon>
        <taxon>Bacillati</taxon>
        <taxon>Bacillota</taxon>
        <taxon>Bacilli</taxon>
        <taxon>Bacillales</taxon>
        <taxon>Bacillaceae</taxon>
        <taxon>Oikeobacillus</taxon>
    </lineage>
</organism>
<evidence type="ECO:0000259" key="11">
    <source>
        <dbReference type="PROSITE" id="PS51935"/>
    </source>
</evidence>
<feature type="domain" description="LysM" evidence="10">
    <location>
        <begin position="242"/>
        <end position="285"/>
    </location>
</feature>
<dbReference type="SUPFAM" id="SSF54106">
    <property type="entry name" value="LysM domain"/>
    <property type="match status" value="4"/>
</dbReference>
<feature type="chain" id="PRO_5042610793" evidence="9">
    <location>
        <begin position="20"/>
        <end position="421"/>
    </location>
</feature>
<evidence type="ECO:0000256" key="6">
    <source>
        <dbReference type="ARBA" id="ARBA00022807"/>
    </source>
</evidence>
<dbReference type="Pfam" id="PF00877">
    <property type="entry name" value="NLPC_P60"/>
    <property type="match status" value="1"/>
</dbReference>
<feature type="domain" description="LysM" evidence="10">
    <location>
        <begin position="99"/>
        <end position="142"/>
    </location>
</feature>
<evidence type="ECO:0000256" key="4">
    <source>
        <dbReference type="ARBA" id="ARBA00022737"/>
    </source>
</evidence>
<evidence type="ECO:0000259" key="10">
    <source>
        <dbReference type="PROSITE" id="PS51782"/>
    </source>
</evidence>
<dbReference type="PANTHER" id="PTHR33734:SF22">
    <property type="entry name" value="MEMBRANE-BOUND LYTIC MUREIN TRANSGLYCOSYLASE D"/>
    <property type="match status" value="1"/>
</dbReference>
<evidence type="ECO:0000256" key="3">
    <source>
        <dbReference type="ARBA" id="ARBA00022729"/>
    </source>
</evidence>
<feature type="compositionally biased region" description="Low complexity" evidence="8">
    <location>
        <begin position="161"/>
        <end position="170"/>
    </location>
</feature>
<comment type="similarity">
    <text evidence="1">Belongs to the peptidase C40 family.</text>
</comment>
<keyword evidence="6" id="KW-0788">Thiol protease</keyword>
<feature type="domain" description="LysM" evidence="10">
    <location>
        <begin position="176"/>
        <end position="219"/>
    </location>
</feature>
<evidence type="ECO:0000256" key="2">
    <source>
        <dbReference type="ARBA" id="ARBA00022670"/>
    </source>
</evidence>
<comment type="caution">
    <text evidence="12">The sequence shown here is derived from an EMBL/GenBank/DDBJ whole genome shotgun (WGS) entry which is preliminary data.</text>
</comment>
<keyword evidence="4" id="KW-0677">Repeat</keyword>
<feature type="region of interest" description="Disordered" evidence="8">
    <location>
        <begin position="141"/>
        <end position="180"/>
    </location>
</feature>
<dbReference type="EMBL" id="JAUSUC010000004">
    <property type="protein sequence ID" value="MDQ0214096.1"/>
    <property type="molecule type" value="Genomic_DNA"/>
</dbReference>
<dbReference type="GO" id="GO:0071555">
    <property type="term" value="P:cell wall organization"/>
    <property type="evidence" value="ECO:0007669"/>
    <property type="project" value="UniProtKB-KW"/>
</dbReference>
<reference evidence="12" key="1">
    <citation type="submission" date="2023-07" db="EMBL/GenBank/DDBJ databases">
        <title>Genomic Encyclopedia of Type Strains, Phase IV (KMG-IV): sequencing the most valuable type-strain genomes for metagenomic binning, comparative biology and taxonomic classification.</title>
        <authorList>
            <person name="Goeker M."/>
        </authorList>
    </citation>
    <scope>NUCLEOTIDE SEQUENCE</scope>
    <source>
        <strain evidence="12">DSM 23947</strain>
    </source>
</reference>
<accession>A0AAJ1WJG7</accession>
<feature type="compositionally biased region" description="Low complexity" evidence="8">
    <location>
        <begin position="73"/>
        <end position="86"/>
    </location>
</feature>
<evidence type="ECO:0000256" key="8">
    <source>
        <dbReference type="SAM" id="MobiDB-lite"/>
    </source>
</evidence>
<evidence type="ECO:0000256" key="5">
    <source>
        <dbReference type="ARBA" id="ARBA00022801"/>
    </source>
</evidence>
<proteinExistence type="inferred from homology"/>
<dbReference type="InterPro" id="IPR000064">
    <property type="entry name" value="NLP_P60_dom"/>
</dbReference>
<evidence type="ECO:0000313" key="12">
    <source>
        <dbReference type="EMBL" id="MDQ0214096.1"/>
    </source>
</evidence>
<keyword evidence="3 9" id="KW-0732">Signal</keyword>
<evidence type="ECO:0000256" key="1">
    <source>
        <dbReference type="ARBA" id="ARBA00007074"/>
    </source>
</evidence>
<keyword evidence="13" id="KW-1185">Reference proteome</keyword>
<keyword evidence="2" id="KW-0645">Protease</keyword>
<protein>
    <submittedName>
        <fullName evidence="12">LysM repeat protein</fullName>
    </submittedName>
</protein>
<dbReference type="GO" id="GO:0008932">
    <property type="term" value="F:lytic endotransglycosylase activity"/>
    <property type="evidence" value="ECO:0007669"/>
    <property type="project" value="TreeGrafter"/>
</dbReference>
<evidence type="ECO:0000256" key="7">
    <source>
        <dbReference type="ARBA" id="ARBA00023316"/>
    </source>
</evidence>
<name>A0AAJ1WJG7_9BACI</name>
<evidence type="ECO:0000313" key="13">
    <source>
        <dbReference type="Proteomes" id="UP001237207"/>
    </source>
</evidence>
<sequence length="421" mass="45943">MKKSLFMLSTAAFVSVGFAATAEASQTHTVQQGETLFKIAQKYQTTVAKLKELNSLSSDAIYVNQVLKVTADSHSSTESNTTVSSTPKQNVTPKVSSGQMYTVQPGDYLHKIATKHGITVQQLKDWNNLTSNVIYSGQKLNVGNHIPKPTTPTTPAPSPSKPSQTKPETTAPQSGQTYTVQPGDYLHKIANQYGITVQQLKDWNNLTSNMIYSGQKLKVGGSVSNTPAPKPTTPTPSQPSTSTYIVQNGDTLSKIASSYKTTVQTIKQVNNLNSNIIYVGQKLKLTGNGSTVDEESGNASTNSTTSLISEAKKHTGTPYLWGGVTPSGFDCSGYIYYVFNKAGKKIPRTNTEGYYSRSYYINTPQVGDLVFFENTYKKGISHMGIYVGNNQFIHAADNGVEISSLSNSYYKKHFEGFKRFY</sequence>
<dbReference type="CDD" id="cd00118">
    <property type="entry name" value="LysM"/>
    <property type="match status" value="4"/>
</dbReference>
<dbReference type="Gene3D" id="3.10.350.10">
    <property type="entry name" value="LysM domain"/>
    <property type="match status" value="4"/>
</dbReference>
<dbReference type="Pfam" id="PF01476">
    <property type="entry name" value="LysM"/>
    <property type="match status" value="4"/>
</dbReference>
<keyword evidence="5" id="KW-0378">Hydrolase</keyword>
<feature type="compositionally biased region" description="Pro residues" evidence="8">
    <location>
        <begin position="228"/>
        <end position="237"/>
    </location>
</feature>
<keyword evidence="7" id="KW-0961">Cell wall biogenesis/degradation</keyword>
<dbReference type="InterPro" id="IPR036779">
    <property type="entry name" value="LysM_dom_sf"/>
</dbReference>
<dbReference type="InterPro" id="IPR038765">
    <property type="entry name" value="Papain-like_cys_pep_sf"/>
</dbReference>